<dbReference type="EMBL" id="CAJVPU010000187">
    <property type="protein sequence ID" value="CAG8443111.1"/>
    <property type="molecule type" value="Genomic_DNA"/>
</dbReference>
<evidence type="ECO:0000313" key="1">
    <source>
        <dbReference type="EMBL" id="CAG8443111.1"/>
    </source>
</evidence>
<dbReference type="Proteomes" id="UP000789702">
    <property type="component" value="Unassembled WGS sequence"/>
</dbReference>
<keyword evidence="2" id="KW-1185">Reference proteome</keyword>
<sequence>MDNDNANREQQNNQNAEFVENIIEGINPFATTQNAGAPQQTPSLSEMGIDAG</sequence>
<comment type="caution">
    <text evidence="1">The sequence shown here is derived from an EMBL/GenBank/DDBJ whole genome shotgun (WGS) entry which is preliminary data.</text>
</comment>
<proteinExistence type="predicted"/>
<reference evidence="1" key="1">
    <citation type="submission" date="2021-06" db="EMBL/GenBank/DDBJ databases">
        <authorList>
            <person name="Kallberg Y."/>
            <person name="Tangrot J."/>
            <person name="Rosling A."/>
        </authorList>
    </citation>
    <scope>NUCLEOTIDE SEQUENCE</scope>
    <source>
        <strain evidence="1">IL203A</strain>
    </source>
</reference>
<evidence type="ECO:0000313" key="2">
    <source>
        <dbReference type="Proteomes" id="UP000789702"/>
    </source>
</evidence>
<organism evidence="1 2">
    <name type="scientific">Dentiscutata heterogama</name>
    <dbReference type="NCBI Taxonomy" id="1316150"/>
    <lineage>
        <taxon>Eukaryota</taxon>
        <taxon>Fungi</taxon>
        <taxon>Fungi incertae sedis</taxon>
        <taxon>Mucoromycota</taxon>
        <taxon>Glomeromycotina</taxon>
        <taxon>Glomeromycetes</taxon>
        <taxon>Diversisporales</taxon>
        <taxon>Gigasporaceae</taxon>
        <taxon>Dentiscutata</taxon>
    </lineage>
</organism>
<accession>A0ACA9JYZ8</accession>
<gene>
    <name evidence="1" type="ORF">DHETER_LOCUS392</name>
</gene>
<protein>
    <submittedName>
        <fullName evidence="1">2389_t:CDS:1</fullName>
    </submittedName>
</protein>
<name>A0ACA9JYZ8_9GLOM</name>